<dbReference type="HOGENOM" id="CLU_050866_0_0_1"/>
<organism evidence="2">
    <name type="scientific">Melampsora larici-populina (strain 98AG31 / pathotype 3-4-7)</name>
    <name type="common">Poplar leaf rust fungus</name>
    <dbReference type="NCBI Taxonomy" id="747676"/>
    <lineage>
        <taxon>Eukaryota</taxon>
        <taxon>Fungi</taxon>
        <taxon>Dikarya</taxon>
        <taxon>Basidiomycota</taxon>
        <taxon>Pucciniomycotina</taxon>
        <taxon>Pucciniomycetes</taxon>
        <taxon>Pucciniales</taxon>
        <taxon>Melampsoraceae</taxon>
        <taxon>Melampsora</taxon>
    </lineage>
</organism>
<gene>
    <name evidence="1" type="ORF">MELLADRAFT_53349</name>
</gene>
<name>F4RY34_MELLP</name>
<reference evidence="2" key="1">
    <citation type="journal article" date="2011" name="Proc. Natl. Acad. Sci. U.S.A.">
        <title>Obligate biotrophy features unraveled by the genomic analysis of rust fungi.</title>
        <authorList>
            <person name="Duplessis S."/>
            <person name="Cuomo C.A."/>
            <person name="Lin Y.-C."/>
            <person name="Aerts A."/>
            <person name="Tisserant E."/>
            <person name="Veneault-Fourrey C."/>
            <person name="Joly D.L."/>
            <person name="Hacquard S."/>
            <person name="Amselem J."/>
            <person name="Cantarel B.L."/>
            <person name="Chiu R."/>
            <person name="Coutinho P.M."/>
            <person name="Feau N."/>
            <person name="Field M."/>
            <person name="Frey P."/>
            <person name="Gelhaye E."/>
            <person name="Goldberg J."/>
            <person name="Grabherr M.G."/>
            <person name="Kodira C.D."/>
            <person name="Kohler A."/>
            <person name="Kuees U."/>
            <person name="Lindquist E.A."/>
            <person name="Lucas S.M."/>
            <person name="Mago R."/>
            <person name="Mauceli E."/>
            <person name="Morin E."/>
            <person name="Murat C."/>
            <person name="Pangilinan J.L."/>
            <person name="Park R."/>
            <person name="Pearson M."/>
            <person name="Quesneville H."/>
            <person name="Rouhier N."/>
            <person name="Sakthikumar S."/>
            <person name="Salamov A.A."/>
            <person name="Schmutz J."/>
            <person name="Selles B."/>
            <person name="Shapiro H."/>
            <person name="Tanguay P."/>
            <person name="Tuskan G.A."/>
            <person name="Henrissat B."/>
            <person name="Van de Peer Y."/>
            <person name="Rouze P."/>
            <person name="Ellis J.G."/>
            <person name="Dodds P.N."/>
            <person name="Schein J.E."/>
            <person name="Zhong S."/>
            <person name="Hamelin R.C."/>
            <person name="Grigoriev I.V."/>
            <person name="Szabo L.J."/>
            <person name="Martin F."/>
        </authorList>
    </citation>
    <scope>NUCLEOTIDE SEQUENCE [LARGE SCALE GENOMIC DNA]</scope>
    <source>
        <strain evidence="2">98AG31 / pathotype 3-4-7</strain>
    </source>
</reference>
<dbReference type="SUPFAM" id="SSF160104">
    <property type="entry name" value="Acetoacetate decarboxylase-like"/>
    <property type="match status" value="1"/>
</dbReference>
<dbReference type="VEuPathDB" id="FungiDB:MELLADRAFT_53349"/>
<dbReference type="KEGG" id="mlr:MELLADRAFT_53349"/>
<accession>F4RY34</accession>
<dbReference type="PANTHER" id="PTHR40518">
    <property type="entry name" value="ACETOACETATE DECARBOXYLASE"/>
    <property type="match status" value="1"/>
</dbReference>
<proteinExistence type="predicted"/>
<dbReference type="GeneID" id="18928861"/>
<dbReference type="AlphaFoldDB" id="F4RY34"/>
<dbReference type="PANTHER" id="PTHR40518:SF1">
    <property type="entry name" value="ACETOACETATE DECARBOXYLASE"/>
    <property type="match status" value="1"/>
</dbReference>
<sequence length="312" mass="34595">MHETFNIRQTTELVEPEQKTDLRIPFQLAPPSWRLRGEAWWLLLSLFGKPKDDAAAPKPGQYRFGPGHFDPVDQSSREFANTPGVFRGGAGTVQIVRYFSSPVGPYDELMYIPGNFNVPEELGGGSMPQITRIYVSSLQSVLNGKTNWNTPKNLAHFDFISEPSGSVTIKVYALESYTFASPKNGADACFQPNFASIPFFSTTFHFFGPEMLRVPIKTNMLPICTILAQPPLEEGDVTLGCVGTSTWKKFGVDVSGRVGIRKAEGSLVSSDGVKRFADGKGFPDFEPYQIGFHWKDVIIDIGMPIVLSKMKR</sequence>
<dbReference type="EMBL" id="GL883129">
    <property type="protein sequence ID" value="EGG02612.1"/>
    <property type="molecule type" value="Genomic_DNA"/>
</dbReference>
<protein>
    <submittedName>
        <fullName evidence="1">Uncharacterized protein</fullName>
    </submittedName>
</protein>
<dbReference type="InterPro" id="IPR023375">
    <property type="entry name" value="ADC_dom_sf"/>
</dbReference>
<dbReference type="Proteomes" id="UP000001072">
    <property type="component" value="Unassembled WGS sequence"/>
</dbReference>
<evidence type="ECO:0000313" key="1">
    <source>
        <dbReference type="EMBL" id="EGG02612.1"/>
    </source>
</evidence>
<dbReference type="eggNOG" id="ENOG502S9HK">
    <property type="taxonomic scope" value="Eukaryota"/>
</dbReference>
<keyword evidence="2" id="KW-1185">Reference proteome</keyword>
<evidence type="ECO:0000313" key="2">
    <source>
        <dbReference type="Proteomes" id="UP000001072"/>
    </source>
</evidence>
<dbReference type="RefSeq" id="XP_007414014.1">
    <property type="nucleotide sequence ID" value="XM_007413952.1"/>
</dbReference>
<dbReference type="OrthoDB" id="9970474at2759"/>
<dbReference type="InParanoid" id="F4RY34"/>